<keyword evidence="1" id="KW-0732">Signal</keyword>
<dbReference type="Proteomes" id="UP000504638">
    <property type="component" value="Unplaced"/>
</dbReference>
<proteinExistence type="predicted"/>
<gene>
    <name evidence="2 4" type="ORF">P152DRAFT_445160</name>
</gene>
<feature type="signal peptide" evidence="1">
    <location>
        <begin position="1"/>
        <end position="20"/>
    </location>
</feature>
<dbReference type="GeneID" id="54418405"/>
<reference evidence="4" key="3">
    <citation type="submission" date="2025-04" db="UniProtKB">
        <authorList>
            <consortium name="RefSeq"/>
        </authorList>
    </citation>
    <scope>IDENTIFICATION</scope>
    <source>
        <strain evidence="4">CBS 781.70</strain>
    </source>
</reference>
<dbReference type="RefSeq" id="XP_033538636.1">
    <property type="nucleotide sequence ID" value="XM_033677835.1"/>
</dbReference>
<reference evidence="4" key="2">
    <citation type="submission" date="2020-04" db="EMBL/GenBank/DDBJ databases">
        <authorList>
            <consortium name="NCBI Genome Project"/>
        </authorList>
    </citation>
    <scope>NUCLEOTIDE SEQUENCE</scope>
    <source>
        <strain evidence="4">CBS 781.70</strain>
    </source>
</reference>
<evidence type="ECO:0000313" key="3">
    <source>
        <dbReference type="Proteomes" id="UP000504638"/>
    </source>
</evidence>
<evidence type="ECO:0000256" key="1">
    <source>
        <dbReference type="SAM" id="SignalP"/>
    </source>
</evidence>
<reference evidence="2 4" key="1">
    <citation type="submission" date="2020-01" db="EMBL/GenBank/DDBJ databases">
        <authorList>
            <consortium name="DOE Joint Genome Institute"/>
            <person name="Haridas S."/>
            <person name="Albert R."/>
            <person name="Binder M."/>
            <person name="Bloem J."/>
            <person name="Labutti K."/>
            <person name="Salamov A."/>
            <person name="Andreopoulos B."/>
            <person name="Baker S.E."/>
            <person name="Barry K."/>
            <person name="Bills G."/>
            <person name="Bluhm B.H."/>
            <person name="Cannon C."/>
            <person name="Castanera R."/>
            <person name="Culley D.E."/>
            <person name="Daum C."/>
            <person name="Ezra D."/>
            <person name="Gonzalez J.B."/>
            <person name="Henrissat B."/>
            <person name="Kuo A."/>
            <person name="Liang C."/>
            <person name="Lipzen A."/>
            <person name="Lutzoni F."/>
            <person name="Magnuson J."/>
            <person name="Mondo S."/>
            <person name="Nolan M."/>
            <person name="Ohm R."/>
            <person name="Pangilinan J."/>
            <person name="Park H.-J."/>
            <person name="Ramirez L."/>
            <person name="Alfaro M."/>
            <person name="Sun H."/>
            <person name="Tritt A."/>
            <person name="Yoshinaga Y."/>
            <person name="Zwiers L.-H."/>
            <person name="Turgeon B.G."/>
            <person name="Goodwin S.B."/>
            <person name="Spatafora J.W."/>
            <person name="Crous P.W."/>
            <person name="Grigoriev I.V."/>
        </authorList>
    </citation>
    <scope>NUCLEOTIDE SEQUENCE</scope>
    <source>
        <strain evidence="2 4">CBS 781.70</strain>
    </source>
</reference>
<evidence type="ECO:0008006" key="5">
    <source>
        <dbReference type="Google" id="ProtNLM"/>
    </source>
</evidence>
<sequence length="165" mass="18286">MHLNPFSLLCVPLLAVLATCAPVDTAGRYESEPWQLQNISIFESFANSTQPSYISFTVRSTTPGLATVVNCEGSMPRPGRPLAGFKGVCSDKNIRFRYEGESEFKIWIVRSIADPSIGPPSFGRTDSGYWYLKPWPENMNQESGLRGVLYTQNCLEVRATLTAAK</sequence>
<evidence type="ECO:0000313" key="2">
    <source>
        <dbReference type="EMBL" id="KAF1817005.1"/>
    </source>
</evidence>
<dbReference type="EMBL" id="ML975149">
    <property type="protein sequence ID" value="KAF1817005.1"/>
    <property type="molecule type" value="Genomic_DNA"/>
</dbReference>
<organism evidence="2">
    <name type="scientific">Eremomyces bilateralis CBS 781.70</name>
    <dbReference type="NCBI Taxonomy" id="1392243"/>
    <lineage>
        <taxon>Eukaryota</taxon>
        <taxon>Fungi</taxon>
        <taxon>Dikarya</taxon>
        <taxon>Ascomycota</taxon>
        <taxon>Pezizomycotina</taxon>
        <taxon>Dothideomycetes</taxon>
        <taxon>Dothideomycetes incertae sedis</taxon>
        <taxon>Eremomycetales</taxon>
        <taxon>Eremomycetaceae</taxon>
        <taxon>Eremomyces</taxon>
    </lineage>
</organism>
<keyword evidence="3" id="KW-1185">Reference proteome</keyword>
<evidence type="ECO:0000313" key="4">
    <source>
        <dbReference type="RefSeq" id="XP_033538636.1"/>
    </source>
</evidence>
<name>A0A6G1GFX1_9PEZI</name>
<dbReference type="AlphaFoldDB" id="A0A6G1GFX1"/>
<accession>A0A6G1GFX1</accession>
<feature type="chain" id="PRO_5044632076" description="AA1-like domain-containing protein" evidence="1">
    <location>
        <begin position="21"/>
        <end position="165"/>
    </location>
</feature>
<protein>
    <recommendedName>
        <fullName evidence="5">AA1-like domain-containing protein</fullName>
    </recommendedName>
</protein>